<dbReference type="Pfam" id="PF01791">
    <property type="entry name" value="DeoC"/>
    <property type="match status" value="1"/>
</dbReference>
<comment type="caution">
    <text evidence="8">The sequence shown here is derived from an EMBL/GenBank/DDBJ whole genome shotgun (WGS) entry which is preliminary data.</text>
</comment>
<evidence type="ECO:0000256" key="4">
    <source>
        <dbReference type="ARBA" id="ARBA00023239"/>
    </source>
</evidence>
<gene>
    <name evidence="8" type="ORF">LCGC14_0015940</name>
</gene>
<reference evidence="8" key="1">
    <citation type="journal article" date="2015" name="Nature">
        <title>Complex archaea that bridge the gap between prokaryotes and eukaryotes.</title>
        <authorList>
            <person name="Spang A."/>
            <person name="Saw J.H."/>
            <person name="Jorgensen S.L."/>
            <person name="Zaremba-Niedzwiedzka K."/>
            <person name="Martijn J."/>
            <person name="Lind A.E."/>
            <person name="van Eijk R."/>
            <person name="Schleper C."/>
            <person name="Guy L."/>
            <person name="Ettema T.J."/>
        </authorList>
    </citation>
    <scope>NUCLEOTIDE SEQUENCE</scope>
</reference>
<evidence type="ECO:0000313" key="8">
    <source>
        <dbReference type="EMBL" id="KKO11118.1"/>
    </source>
</evidence>
<dbReference type="InterPro" id="IPR013785">
    <property type="entry name" value="Aldolase_TIM"/>
</dbReference>
<evidence type="ECO:0000256" key="6">
    <source>
        <dbReference type="ARBA" id="ARBA00032755"/>
    </source>
</evidence>
<dbReference type="CDD" id="cd00959">
    <property type="entry name" value="DeoC"/>
    <property type="match status" value="1"/>
</dbReference>
<evidence type="ECO:0000256" key="7">
    <source>
        <dbReference type="ARBA" id="ARBA00048791"/>
    </source>
</evidence>
<dbReference type="GO" id="GO:0004139">
    <property type="term" value="F:deoxyribose-phosphate aldolase activity"/>
    <property type="evidence" value="ECO:0007669"/>
    <property type="project" value="UniProtKB-EC"/>
</dbReference>
<dbReference type="Gene3D" id="3.20.20.70">
    <property type="entry name" value="Aldolase class I"/>
    <property type="match status" value="1"/>
</dbReference>
<evidence type="ECO:0000256" key="1">
    <source>
        <dbReference type="ARBA" id="ARBA00010936"/>
    </source>
</evidence>
<evidence type="ECO:0000256" key="2">
    <source>
        <dbReference type="ARBA" id="ARBA00012515"/>
    </source>
</evidence>
<organism evidence="8">
    <name type="scientific">marine sediment metagenome</name>
    <dbReference type="NCBI Taxonomy" id="412755"/>
    <lineage>
        <taxon>unclassified sequences</taxon>
        <taxon>metagenomes</taxon>
        <taxon>ecological metagenomes</taxon>
    </lineage>
</organism>
<dbReference type="PANTHER" id="PTHR10889:SF1">
    <property type="entry name" value="DEOXYRIBOSE-PHOSPHATE ALDOLASE"/>
    <property type="match status" value="1"/>
</dbReference>
<evidence type="ECO:0000256" key="5">
    <source>
        <dbReference type="ARBA" id="ARBA00023270"/>
    </source>
</evidence>
<dbReference type="PANTHER" id="PTHR10889">
    <property type="entry name" value="DEOXYRIBOSE-PHOSPHATE ALDOLASE"/>
    <property type="match status" value="1"/>
</dbReference>
<dbReference type="InterPro" id="IPR028581">
    <property type="entry name" value="DeoC_typeI"/>
</dbReference>
<evidence type="ECO:0000256" key="3">
    <source>
        <dbReference type="ARBA" id="ARBA00022490"/>
    </source>
</evidence>
<keyword evidence="4" id="KW-0456">Lyase</keyword>
<comment type="catalytic activity">
    <reaction evidence="7">
        <text>2-deoxy-D-ribose 5-phosphate = D-glyceraldehyde 3-phosphate + acetaldehyde</text>
        <dbReference type="Rhea" id="RHEA:12821"/>
        <dbReference type="ChEBI" id="CHEBI:15343"/>
        <dbReference type="ChEBI" id="CHEBI:59776"/>
        <dbReference type="ChEBI" id="CHEBI:62877"/>
        <dbReference type="EC" id="4.1.2.4"/>
    </reaction>
</comment>
<dbReference type="PIRSF" id="PIRSF001357">
    <property type="entry name" value="DeoC"/>
    <property type="match status" value="1"/>
</dbReference>
<keyword evidence="5" id="KW-0704">Schiff base</keyword>
<dbReference type="GO" id="GO:0016052">
    <property type="term" value="P:carbohydrate catabolic process"/>
    <property type="evidence" value="ECO:0007669"/>
    <property type="project" value="TreeGrafter"/>
</dbReference>
<dbReference type="InterPro" id="IPR011343">
    <property type="entry name" value="DeoC"/>
</dbReference>
<proteinExistence type="inferred from homology"/>
<dbReference type="GO" id="GO:0005737">
    <property type="term" value="C:cytoplasm"/>
    <property type="evidence" value="ECO:0007669"/>
    <property type="project" value="InterPro"/>
</dbReference>
<dbReference type="EMBL" id="LAZR01000003">
    <property type="protein sequence ID" value="KKO11118.1"/>
    <property type="molecule type" value="Genomic_DNA"/>
</dbReference>
<sequence length="228" mass="23950">MSPKKIAQMIDLSCVQSSSTLDDIAGAVDLARQHDVAAVFALPAHIPYLMELVGDSDIMVGAVVGFPDGAATTAGKTAEAAEQLAMGCGEFDMVNNIAWLKAGKDDLYRNDVAAVVAAAEGKPVKVILECHHLTNDEIVRACWLCVEAGASFVKTGTGWAPTGATLENVKLMKQTVGDRCQVKAAGGVRGLETLLAMHRLGATRFGIGVGTARTILEHLPADDKSDNY</sequence>
<name>A0A0F9WF53_9ZZZZ</name>
<dbReference type="AlphaFoldDB" id="A0A0F9WF53"/>
<keyword evidence="3" id="KW-0963">Cytoplasm</keyword>
<comment type="similarity">
    <text evidence="1">Belongs to the DeoC/FbaB aldolase family. DeoC type 1 subfamily.</text>
</comment>
<dbReference type="InterPro" id="IPR002915">
    <property type="entry name" value="DeoC/FbaB/LacD_aldolase"/>
</dbReference>
<dbReference type="SUPFAM" id="SSF51569">
    <property type="entry name" value="Aldolase"/>
    <property type="match status" value="1"/>
</dbReference>
<protein>
    <recommendedName>
        <fullName evidence="2">deoxyribose-phosphate aldolase</fullName>
        <ecNumber evidence="2">4.1.2.4</ecNumber>
    </recommendedName>
    <alternativeName>
        <fullName evidence="6">2-deoxy-D-ribose 5-phosphate aldolase</fullName>
    </alternativeName>
</protein>
<accession>A0A0F9WF53</accession>
<dbReference type="GO" id="GO:0009264">
    <property type="term" value="P:deoxyribonucleotide catabolic process"/>
    <property type="evidence" value="ECO:0007669"/>
    <property type="project" value="InterPro"/>
</dbReference>
<dbReference type="HAMAP" id="MF_00114">
    <property type="entry name" value="DeoC_type1"/>
    <property type="match status" value="1"/>
</dbReference>
<dbReference type="SMART" id="SM01133">
    <property type="entry name" value="DeoC"/>
    <property type="match status" value="1"/>
</dbReference>
<dbReference type="NCBIfam" id="TIGR00126">
    <property type="entry name" value="deoC"/>
    <property type="match status" value="1"/>
</dbReference>
<dbReference type="EC" id="4.1.2.4" evidence="2"/>